<dbReference type="Proteomes" id="UP000252479">
    <property type="component" value="Unassembled WGS sequence"/>
</dbReference>
<sequence length="144" mass="16144">MNIVENDYISVVSGGKVTSRSTAIDEISIATKGLKANAINILGKKLEWESGMIARAIGTTTRTLERHIESKKPLSIKISENALELAKLSTIGTDYFGSVKRWNEWLSTPHTQFENKEPREVMHTIRGRELIKRIILGLEYGFNA</sequence>
<dbReference type="RefSeq" id="WP_086957847.1">
    <property type="nucleotide sequence ID" value="NZ_FUKS01000002.1"/>
</dbReference>
<dbReference type="EMBL" id="QPGL01000004">
    <property type="protein sequence ID" value="RCS68674.1"/>
    <property type="molecule type" value="Genomic_DNA"/>
</dbReference>
<dbReference type="AlphaFoldDB" id="A0A368LFV6"/>
<reference evidence="2 3" key="1">
    <citation type="journal article" date="2017" name="Elife">
        <title>Extensive horizontal gene transfer in cheese-associated bacteria.</title>
        <authorList>
            <person name="Bonham K.S."/>
            <person name="Wolfe B.E."/>
            <person name="Dutton R.J."/>
        </authorList>
    </citation>
    <scope>NUCLEOTIDE SEQUENCE [LARGE SCALE GENOMIC DNA]</scope>
    <source>
        <strain evidence="2 3">JB196</strain>
    </source>
</reference>
<name>A0A368LFV6_9VIBR</name>
<evidence type="ECO:0000313" key="3">
    <source>
        <dbReference type="Proteomes" id="UP000252479"/>
    </source>
</evidence>
<organism evidence="2 3">
    <name type="scientific">Vibrio casei</name>
    <dbReference type="NCBI Taxonomy" id="673372"/>
    <lineage>
        <taxon>Bacteria</taxon>
        <taxon>Pseudomonadati</taxon>
        <taxon>Pseudomonadota</taxon>
        <taxon>Gammaproteobacteria</taxon>
        <taxon>Vibrionales</taxon>
        <taxon>Vibrionaceae</taxon>
        <taxon>Vibrio</taxon>
    </lineage>
</organism>
<evidence type="ECO:0000313" key="2">
    <source>
        <dbReference type="EMBL" id="RCS68674.1"/>
    </source>
</evidence>
<protein>
    <submittedName>
        <fullName evidence="2">DUF2384 domain-containing protein</fullName>
    </submittedName>
</protein>
<feature type="domain" description="Antitoxin Xre/MbcA/ParS-like toxin-binding" evidence="1">
    <location>
        <begin position="93"/>
        <end position="141"/>
    </location>
</feature>
<accession>A0A368LFV6</accession>
<gene>
    <name evidence="2" type="ORF">CIK83_17320</name>
</gene>
<dbReference type="Pfam" id="PF09722">
    <property type="entry name" value="Xre_MbcA_ParS_C"/>
    <property type="match status" value="1"/>
</dbReference>
<comment type="caution">
    <text evidence="2">The sequence shown here is derived from an EMBL/GenBank/DDBJ whole genome shotgun (WGS) entry which is preliminary data.</text>
</comment>
<proteinExistence type="predicted"/>
<dbReference type="GeneID" id="303190685"/>
<keyword evidence="3" id="KW-1185">Reference proteome</keyword>
<dbReference type="InterPro" id="IPR024467">
    <property type="entry name" value="Xre/MbcA/ParS-like_toxin-bd"/>
</dbReference>
<evidence type="ECO:0000259" key="1">
    <source>
        <dbReference type="Pfam" id="PF09722"/>
    </source>
</evidence>